<evidence type="ECO:0000313" key="3">
    <source>
        <dbReference type="Proteomes" id="UP000324585"/>
    </source>
</evidence>
<feature type="compositionally biased region" description="Basic and acidic residues" evidence="1">
    <location>
        <begin position="96"/>
        <end position="105"/>
    </location>
</feature>
<keyword evidence="2" id="KW-0418">Kinase</keyword>
<dbReference type="InterPro" id="IPR027417">
    <property type="entry name" value="P-loop_NTPase"/>
</dbReference>
<accession>A0A5J4YL06</accession>
<dbReference type="SUPFAM" id="SSF52540">
    <property type="entry name" value="P-loop containing nucleoside triphosphate hydrolases"/>
    <property type="match status" value="1"/>
</dbReference>
<dbReference type="PANTHER" id="PTHR12083">
    <property type="entry name" value="BIFUNCTIONAL POLYNUCLEOTIDE PHOSPHATASE/KINASE"/>
    <property type="match status" value="1"/>
</dbReference>
<evidence type="ECO:0000313" key="2">
    <source>
        <dbReference type="EMBL" id="KAA8491815.1"/>
    </source>
</evidence>
<keyword evidence="3" id="KW-1185">Reference proteome</keyword>
<feature type="region of interest" description="Disordered" evidence="1">
    <location>
        <begin position="69"/>
        <end position="105"/>
    </location>
</feature>
<comment type="caution">
    <text evidence="2">The sequence shown here is derived from an EMBL/GenBank/DDBJ whole genome shotgun (WGS) entry which is preliminary data.</text>
</comment>
<keyword evidence="2" id="KW-0808">Transferase</keyword>
<dbReference type="GO" id="GO:0046404">
    <property type="term" value="F:ATP-dependent polydeoxyribonucleotide 5'-hydroxyl-kinase activity"/>
    <property type="evidence" value="ECO:0007669"/>
    <property type="project" value="TreeGrafter"/>
</dbReference>
<dbReference type="EMBL" id="VRMN01000011">
    <property type="protein sequence ID" value="KAA8491815.1"/>
    <property type="molecule type" value="Genomic_DNA"/>
</dbReference>
<feature type="compositionally biased region" description="Polar residues" evidence="1">
    <location>
        <begin position="82"/>
        <end position="95"/>
    </location>
</feature>
<protein>
    <submittedName>
        <fullName evidence="2">Bifunctional polynucleotide phosphatase/kinase</fullName>
    </submittedName>
</protein>
<sequence length="319" mass="36894">MRRRERIRMERGVAFAGVVVGVSRQCSNVDQQPVDRRLRFGRAIRKSRCRRPTWVDASRQFSDFDDDESFPLSDLEDDALRTNPTEYDSKVGQNDNLRDDRQRERRANVPLIESQRRTLSYLEMRPRMGEDGVRLRNALDSGKREQGEEFLRRLGRRDADKPDGERPRVLIMVGIPGSGKSTMAEMLVARGWKRISQDELGNRYRCEVELIRALLKGQNCVIDRCNFDVDQRRPWIRLARSRGCRVGAIVLATPLEQCIARVRSRESHPTLPPNNPNSEEVVRRFALQFEPPTSDEGIDFARHVRSNTDLDQLCSEMAD</sequence>
<dbReference type="AlphaFoldDB" id="A0A5J4YL06"/>
<evidence type="ECO:0000256" key="1">
    <source>
        <dbReference type="SAM" id="MobiDB-lite"/>
    </source>
</evidence>
<dbReference type="Gene3D" id="3.40.50.300">
    <property type="entry name" value="P-loop containing nucleotide triphosphate hydrolases"/>
    <property type="match status" value="1"/>
</dbReference>
<dbReference type="Pfam" id="PF13671">
    <property type="entry name" value="AAA_33"/>
    <property type="match status" value="1"/>
</dbReference>
<name>A0A5J4YL06_PORPP</name>
<dbReference type="OrthoDB" id="3512845at2759"/>
<dbReference type="GO" id="GO:0006281">
    <property type="term" value="P:DNA repair"/>
    <property type="evidence" value="ECO:0007669"/>
    <property type="project" value="TreeGrafter"/>
</dbReference>
<dbReference type="GO" id="GO:0003690">
    <property type="term" value="F:double-stranded DNA binding"/>
    <property type="evidence" value="ECO:0007669"/>
    <property type="project" value="TreeGrafter"/>
</dbReference>
<organism evidence="2 3">
    <name type="scientific">Porphyridium purpureum</name>
    <name type="common">Red alga</name>
    <name type="synonym">Porphyridium cruentum</name>
    <dbReference type="NCBI Taxonomy" id="35688"/>
    <lineage>
        <taxon>Eukaryota</taxon>
        <taxon>Rhodophyta</taxon>
        <taxon>Bangiophyceae</taxon>
        <taxon>Porphyridiales</taxon>
        <taxon>Porphyridiaceae</taxon>
        <taxon>Porphyridium</taxon>
    </lineage>
</organism>
<dbReference type="Proteomes" id="UP000324585">
    <property type="component" value="Unassembled WGS sequence"/>
</dbReference>
<dbReference type="PANTHER" id="PTHR12083:SF9">
    <property type="entry name" value="BIFUNCTIONAL POLYNUCLEOTIDE PHOSPHATASE_KINASE"/>
    <property type="match status" value="1"/>
</dbReference>
<dbReference type="GO" id="GO:0046403">
    <property type="term" value="F:polynucleotide 3'-phosphatase activity"/>
    <property type="evidence" value="ECO:0007669"/>
    <property type="project" value="TreeGrafter"/>
</dbReference>
<gene>
    <name evidence="2" type="ORF">FVE85_8297</name>
</gene>
<reference evidence="3" key="1">
    <citation type="journal article" date="2019" name="Nat. Commun.">
        <title>Expansion of phycobilisome linker gene families in mesophilic red algae.</title>
        <authorList>
            <person name="Lee J."/>
            <person name="Kim D."/>
            <person name="Bhattacharya D."/>
            <person name="Yoon H.S."/>
        </authorList>
    </citation>
    <scope>NUCLEOTIDE SEQUENCE [LARGE SCALE GENOMIC DNA]</scope>
    <source>
        <strain evidence="3">CCMP 1328</strain>
    </source>
</reference>
<proteinExistence type="predicted"/>